<name>A0A7W9WV81_9BURK</name>
<feature type="transmembrane region" description="Helical" evidence="1">
    <location>
        <begin position="31"/>
        <end position="52"/>
    </location>
</feature>
<dbReference type="AlphaFoldDB" id="A0A7W9WV81"/>
<dbReference type="EMBL" id="JACHBW010000017">
    <property type="protein sequence ID" value="MBB6105419.1"/>
    <property type="molecule type" value="Genomic_DNA"/>
</dbReference>
<keyword evidence="1" id="KW-0472">Membrane</keyword>
<sequence length="92" mass="9781">MRRTILTAVAILLMCALLGLSWVRPIVRWPLLLLSGASLFVLAATLVIPYPVPVRNQLLMATVGTGALALTYVYDAVLGFLAGCGEGIRGVQ</sequence>
<gene>
    <name evidence="2" type="ORF">F4827_005286</name>
</gene>
<reference evidence="2 3" key="1">
    <citation type="submission" date="2020-08" db="EMBL/GenBank/DDBJ databases">
        <title>Above-ground endophytic microbial communities from plants in different locations in the United States.</title>
        <authorList>
            <person name="Frank C."/>
        </authorList>
    </citation>
    <scope>NUCLEOTIDE SEQUENCE [LARGE SCALE GENOMIC DNA]</scope>
    <source>
        <strain evidence="2 3">WP4_2_2</strain>
    </source>
</reference>
<evidence type="ECO:0000313" key="3">
    <source>
        <dbReference type="Proteomes" id="UP000571554"/>
    </source>
</evidence>
<keyword evidence="1" id="KW-0812">Transmembrane</keyword>
<accession>A0A7W9WV81</accession>
<dbReference type="Proteomes" id="UP000571554">
    <property type="component" value="Unassembled WGS sequence"/>
</dbReference>
<evidence type="ECO:0000256" key="1">
    <source>
        <dbReference type="SAM" id="Phobius"/>
    </source>
</evidence>
<proteinExistence type="predicted"/>
<keyword evidence="3" id="KW-1185">Reference proteome</keyword>
<protein>
    <submittedName>
        <fullName evidence="2">Uncharacterized protein</fullName>
    </submittedName>
</protein>
<evidence type="ECO:0000313" key="2">
    <source>
        <dbReference type="EMBL" id="MBB6105419.1"/>
    </source>
</evidence>
<comment type="caution">
    <text evidence="2">The sequence shown here is derived from an EMBL/GenBank/DDBJ whole genome shotgun (WGS) entry which is preliminary data.</text>
</comment>
<keyword evidence="1" id="KW-1133">Transmembrane helix</keyword>
<organism evidence="2 3">
    <name type="scientific">Paraburkholderia bannensis</name>
    <dbReference type="NCBI Taxonomy" id="765414"/>
    <lineage>
        <taxon>Bacteria</taxon>
        <taxon>Pseudomonadati</taxon>
        <taxon>Pseudomonadota</taxon>
        <taxon>Betaproteobacteria</taxon>
        <taxon>Burkholderiales</taxon>
        <taxon>Burkholderiaceae</taxon>
        <taxon>Paraburkholderia</taxon>
    </lineage>
</organism>
<dbReference type="RefSeq" id="WP_183728772.1">
    <property type="nucleotide sequence ID" value="NZ_JACHBW010000017.1"/>
</dbReference>